<feature type="domain" description="FAD-binding PCMH-type" evidence="4">
    <location>
        <begin position="1"/>
        <end position="166"/>
    </location>
</feature>
<dbReference type="InterPro" id="IPR036683">
    <property type="entry name" value="CO_DH_flav_C_dom_sf"/>
</dbReference>
<dbReference type="SMART" id="SM01092">
    <property type="entry name" value="CO_deh_flav_C"/>
    <property type="match status" value="1"/>
</dbReference>
<gene>
    <name evidence="5" type="ORF">CU669_09360</name>
</gene>
<dbReference type="PANTHER" id="PTHR42659">
    <property type="entry name" value="XANTHINE DEHYDROGENASE SUBUNIT C-RELATED"/>
    <property type="match status" value="1"/>
</dbReference>
<proteinExistence type="predicted"/>
<dbReference type="InterPro" id="IPR016167">
    <property type="entry name" value="FAD-bd_PCMH_sub1"/>
</dbReference>
<dbReference type="AlphaFoldDB" id="A0A364NZH5"/>
<dbReference type="InterPro" id="IPR016169">
    <property type="entry name" value="FAD-bd_PCMH_sub2"/>
</dbReference>
<dbReference type="SUPFAM" id="SSF55447">
    <property type="entry name" value="CO dehydrogenase flavoprotein C-terminal domain-like"/>
    <property type="match status" value="1"/>
</dbReference>
<protein>
    <submittedName>
        <fullName evidence="5">Carbon monoxide dehydrogenase</fullName>
    </submittedName>
</protein>
<keyword evidence="2" id="KW-0274">FAD</keyword>
<dbReference type="Gene3D" id="3.30.43.10">
    <property type="entry name" value="Uridine Diphospho-n-acetylenolpyruvylglucosamine Reductase, domain 2"/>
    <property type="match status" value="1"/>
</dbReference>
<evidence type="ECO:0000313" key="5">
    <source>
        <dbReference type="EMBL" id="RAU22317.1"/>
    </source>
</evidence>
<dbReference type="Pfam" id="PF00941">
    <property type="entry name" value="FAD_binding_5"/>
    <property type="match status" value="1"/>
</dbReference>
<evidence type="ECO:0000259" key="4">
    <source>
        <dbReference type="PROSITE" id="PS51387"/>
    </source>
</evidence>
<sequence length="260" mass="27027">MMPFDFIRPANAAEAVAAHGAEGEPRYLAGGQSLLGALKLRLAQPSLLIDVARLPELRAVRRQGDAVVVGASVTHAEMAVLTDIPALAELAGSIGDLQVRNMGTLGGSLANNDPAGDPAAAVLGLGATIRTDRREIAADDFFLGMFETALEPGELIVEVSYPLPSRAGYAKLRNPASGYPVVGVFVAETASGVRVAVTGAGACVFRLPDFERALGREFSGKALAGLSVPSDDLNRDLHATAEYRAHLIGVMAARAVERCG</sequence>
<dbReference type="Gene3D" id="3.30.390.50">
    <property type="entry name" value="CO dehydrogenase flavoprotein, C-terminal domain"/>
    <property type="match status" value="1"/>
</dbReference>
<dbReference type="InterPro" id="IPR002346">
    <property type="entry name" value="Mopterin_DH_FAD-bd"/>
</dbReference>
<evidence type="ECO:0000256" key="2">
    <source>
        <dbReference type="ARBA" id="ARBA00022827"/>
    </source>
</evidence>
<dbReference type="OrthoDB" id="9793944at2"/>
<dbReference type="InterPro" id="IPR036318">
    <property type="entry name" value="FAD-bd_PCMH-like_sf"/>
</dbReference>
<evidence type="ECO:0000256" key="1">
    <source>
        <dbReference type="ARBA" id="ARBA00022630"/>
    </source>
</evidence>
<dbReference type="PROSITE" id="PS51387">
    <property type="entry name" value="FAD_PCMH"/>
    <property type="match status" value="1"/>
</dbReference>
<accession>A0A364NZH5</accession>
<dbReference type="Proteomes" id="UP000251075">
    <property type="component" value="Unassembled WGS sequence"/>
</dbReference>
<keyword evidence="1" id="KW-0285">Flavoprotein</keyword>
<reference evidence="5 6" key="1">
    <citation type="submission" date="2017-11" db="EMBL/GenBank/DDBJ databases">
        <title>Draft genome sequence of magnetotactic bacterium Magnetospirillum kuznetsovii LBB-42.</title>
        <authorList>
            <person name="Grouzdev D.S."/>
            <person name="Rysina M.S."/>
            <person name="Baslerov R.V."/>
            <person name="Koziaeva V."/>
        </authorList>
    </citation>
    <scope>NUCLEOTIDE SEQUENCE [LARGE SCALE GENOMIC DNA]</scope>
    <source>
        <strain evidence="5 6">LBB-42</strain>
    </source>
</reference>
<dbReference type="InterPro" id="IPR005107">
    <property type="entry name" value="CO_DH_flav_C"/>
</dbReference>
<dbReference type="SUPFAM" id="SSF56176">
    <property type="entry name" value="FAD-binding/transporter-associated domain-like"/>
    <property type="match status" value="1"/>
</dbReference>
<keyword evidence="3" id="KW-0560">Oxidoreductase</keyword>
<comment type="caution">
    <text evidence="5">The sequence shown here is derived from an EMBL/GenBank/DDBJ whole genome shotgun (WGS) entry which is preliminary data.</text>
</comment>
<keyword evidence="6" id="KW-1185">Reference proteome</keyword>
<evidence type="ECO:0000313" key="6">
    <source>
        <dbReference type="Proteomes" id="UP000251075"/>
    </source>
</evidence>
<dbReference type="InterPro" id="IPR051312">
    <property type="entry name" value="Diverse_Substr_Oxidored"/>
</dbReference>
<dbReference type="InterPro" id="IPR016166">
    <property type="entry name" value="FAD-bd_PCMH"/>
</dbReference>
<dbReference type="GO" id="GO:0016491">
    <property type="term" value="F:oxidoreductase activity"/>
    <property type="evidence" value="ECO:0007669"/>
    <property type="project" value="UniProtKB-KW"/>
</dbReference>
<organism evidence="5 6">
    <name type="scientific">Paramagnetospirillum kuznetsovii</name>
    <dbReference type="NCBI Taxonomy" id="2053833"/>
    <lineage>
        <taxon>Bacteria</taxon>
        <taxon>Pseudomonadati</taxon>
        <taxon>Pseudomonadota</taxon>
        <taxon>Alphaproteobacteria</taxon>
        <taxon>Rhodospirillales</taxon>
        <taxon>Magnetospirillaceae</taxon>
        <taxon>Paramagnetospirillum</taxon>
    </lineage>
</organism>
<dbReference type="Gene3D" id="3.30.465.10">
    <property type="match status" value="1"/>
</dbReference>
<dbReference type="RefSeq" id="WP_112143996.1">
    <property type="nucleotide sequence ID" value="NZ_PGTO01000005.1"/>
</dbReference>
<name>A0A364NZH5_9PROT</name>
<dbReference type="GO" id="GO:0071949">
    <property type="term" value="F:FAD binding"/>
    <property type="evidence" value="ECO:0007669"/>
    <property type="project" value="InterPro"/>
</dbReference>
<dbReference type="EMBL" id="PGTO01000005">
    <property type="protein sequence ID" value="RAU22317.1"/>
    <property type="molecule type" value="Genomic_DNA"/>
</dbReference>
<evidence type="ECO:0000256" key="3">
    <source>
        <dbReference type="ARBA" id="ARBA00023002"/>
    </source>
</evidence>
<dbReference type="PANTHER" id="PTHR42659:SF2">
    <property type="entry name" value="XANTHINE DEHYDROGENASE SUBUNIT C-RELATED"/>
    <property type="match status" value="1"/>
</dbReference>